<gene>
    <name evidence="4" type="ORF">ACFFGH_29840</name>
</gene>
<protein>
    <submittedName>
        <fullName evidence="4">Glycosyltransferase</fullName>
    </submittedName>
</protein>
<dbReference type="InterPro" id="IPR050748">
    <property type="entry name" value="Glycosyltrans_8_dom-fam"/>
</dbReference>
<proteinExistence type="predicted"/>
<keyword evidence="2" id="KW-0808">Transferase</keyword>
<keyword evidence="3" id="KW-0479">Metal-binding</keyword>
<reference evidence="4 5" key="1">
    <citation type="submission" date="2024-09" db="EMBL/GenBank/DDBJ databases">
        <authorList>
            <person name="Sun Q."/>
            <person name="Mori K."/>
        </authorList>
    </citation>
    <scope>NUCLEOTIDE SEQUENCE [LARGE SCALE GENOMIC DNA]</scope>
    <source>
        <strain evidence="4 5">KCTC 23076</strain>
    </source>
</reference>
<evidence type="ECO:0000256" key="3">
    <source>
        <dbReference type="ARBA" id="ARBA00022723"/>
    </source>
</evidence>
<accession>A0ABV6RYJ2</accession>
<evidence type="ECO:0000256" key="1">
    <source>
        <dbReference type="ARBA" id="ARBA00022676"/>
    </source>
</evidence>
<evidence type="ECO:0000256" key="2">
    <source>
        <dbReference type="ARBA" id="ARBA00022679"/>
    </source>
</evidence>
<dbReference type="SUPFAM" id="SSF53448">
    <property type="entry name" value="Nucleotide-diphospho-sugar transferases"/>
    <property type="match status" value="1"/>
</dbReference>
<dbReference type="PANTHER" id="PTHR13778">
    <property type="entry name" value="GLYCOSYLTRANSFERASE 8 DOMAIN-CONTAINING PROTEIN"/>
    <property type="match status" value="1"/>
</dbReference>
<dbReference type="PANTHER" id="PTHR13778:SF47">
    <property type="entry name" value="LIPOPOLYSACCHARIDE 1,3-GALACTOSYLTRANSFERASE"/>
    <property type="match status" value="1"/>
</dbReference>
<keyword evidence="5" id="KW-1185">Reference proteome</keyword>
<evidence type="ECO:0000313" key="5">
    <source>
        <dbReference type="Proteomes" id="UP001589896"/>
    </source>
</evidence>
<dbReference type="InterPro" id="IPR029044">
    <property type="entry name" value="Nucleotide-diphossugar_trans"/>
</dbReference>
<dbReference type="Pfam" id="PF01501">
    <property type="entry name" value="Glyco_transf_8"/>
    <property type="match status" value="1"/>
</dbReference>
<keyword evidence="1" id="KW-0328">Glycosyltransferase</keyword>
<dbReference type="Proteomes" id="UP001589896">
    <property type="component" value="Unassembled WGS sequence"/>
</dbReference>
<dbReference type="EMBL" id="JBHLTG010000010">
    <property type="protein sequence ID" value="MFC0682055.1"/>
    <property type="molecule type" value="Genomic_DNA"/>
</dbReference>
<dbReference type="InterPro" id="IPR002495">
    <property type="entry name" value="Glyco_trans_8"/>
</dbReference>
<sequence length="909" mass="101339">MSTENRRKSPRELAKSAARFGLDTFVPQRPFAYAYAALLDAMGVERGPLGRYRSTGLIRPSREEARRHADALHARLRQIDTLEKALGSRAIAVDAIARGENVAAAFVQSVRAILKSGDRNLARSVAQSLHATQGFDQVGDITRAMVLMADGVADEAWRVFRRYGSAYVMDLAPVEYLAAGFLFEPAAAAADLRVLLDGGRRDVTDASGWLELAGLAVISRDEELALRAIGRAEEVAGAPGDRETIPAEIEWAKSWLGRMERTLDHVEESTISFGIVDYKQPDFGKSSKNLGDYIQTVAAMGHLVRHQEFEFAGDEGLVELAEELQSRVKEERRLTGAKAKFTLSLVQRDGSEFHATPEKTWMLAFGWYKHPTFGVVRPLQFAEHIRPILVSVHINVPGMLTPESIAYLKKYGPVGCRDWNTVHLLLAAGVPAFFSGCITTTVDTVFPPPAPQSARSGTLVVDTRVPDRGDRFEQQFLDVRLRPFLANMRNALEVLEWYRGKYARVITSRLHSYLPARSLGATVDFRPRNPADPRFDGLAGITDEQFDGIRNGISSKIEQIMRTIASGASEDEVYATWRELCADDVAAARRRHEAVPPIPAPTFDLAETCRVIRAAQVDIPRTRDEQDGAEVDIELSLDGNLKDQLLVAIQSLVDSSSRPLHLWILSRDHTDEDFRRVAQLFPQVSFTWLPCDGVSYGVIHGMIKHITVATMDRLLLPDLLPELKRIVHFDIDALCRSDISALADTPMGENAIAARLSPQPDARSGFATIISAAQRLKQQEREARELILRSHNMHAFDFDSFNAGIMVLDLERMRADDFCRRFIPYAERFGLHDQEILNQYAGGRIAKLDKGWNAIPRFESIEEAKVIHWAGAYKPWGQAYVAGRELYRDVADRVLARRDALEGQTPSPS</sequence>
<dbReference type="Gene3D" id="3.90.550.10">
    <property type="entry name" value="Spore Coat Polysaccharide Biosynthesis Protein SpsA, Chain A"/>
    <property type="match status" value="1"/>
</dbReference>
<dbReference type="RefSeq" id="WP_386675715.1">
    <property type="nucleotide sequence ID" value="NZ_JBHLTG010000010.1"/>
</dbReference>
<evidence type="ECO:0000313" key="4">
    <source>
        <dbReference type="EMBL" id="MFC0682055.1"/>
    </source>
</evidence>
<organism evidence="4 5">
    <name type="scientific">Lysobacter korlensis</name>
    <dbReference type="NCBI Taxonomy" id="553636"/>
    <lineage>
        <taxon>Bacteria</taxon>
        <taxon>Pseudomonadati</taxon>
        <taxon>Pseudomonadota</taxon>
        <taxon>Gammaproteobacteria</taxon>
        <taxon>Lysobacterales</taxon>
        <taxon>Lysobacteraceae</taxon>
        <taxon>Lysobacter</taxon>
    </lineage>
</organism>
<name>A0ABV6RYJ2_9GAMM</name>
<comment type="caution">
    <text evidence="4">The sequence shown here is derived from an EMBL/GenBank/DDBJ whole genome shotgun (WGS) entry which is preliminary data.</text>
</comment>